<evidence type="ECO:0000313" key="5">
    <source>
        <dbReference type="Proteomes" id="UP000265354"/>
    </source>
</evidence>
<dbReference type="Proteomes" id="UP000265354">
    <property type="component" value="Unassembled WGS sequence"/>
</dbReference>
<protein>
    <submittedName>
        <fullName evidence="4">Helicase</fullName>
    </submittedName>
</protein>
<dbReference type="InterPro" id="IPR006935">
    <property type="entry name" value="Helicase/UvrB_N"/>
</dbReference>
<evidence type="ECO:0000256" key="1">
    <source>
        <dbReference type="SAM" id="MobiDB-lite"/>
    </source>
</evidence>
<gene>
    <name evidence="4" type="ORF">SSP531S_49670</name>
</gene>
<sequence>MDPHQREAVDAVLRALEVRPGTTPPEHGLRTQVIMATGSGKTLVATRSAEELRVGRVLVLVPSLDLLTQTAAAWRGGGRRGPQIGVSSLRAAEAAFPSTTDPGELAEWTRHLSKVTVFATYASLGLGTLERAHTAGMPAWDLIVVDEAHRTSGRIGKPWAVVHDNLRIPAARRLYMTATPRLWQLEEDRGAPGGLVASMEDDPDGPFGSRCFTLTLSEAIERGVCAPYEVVCVDVSDPGFQAAVLLSADGRSPQVRGTRMMALQTALMKAAARQRLRRTLVFHHQVKEAEAFATGLPDVARRLHRADSGRYPATIRADWLCGDHAPLHRRRLLGEFADGTTPEGTPVDVSFLSSVKVLGEGVDTPNCDSVYFCDVRGSMPDLVQAVGRALRMRPGEGKVAALVVPVLLGPGETPENMLTSKAYDGLAKLLGALRAHDTRVVEQLAQPQAPSPYRPLPQAPSGPSAGEGETVTAEVSAPARELLRFSTPRDPALLAAFVRLRVIDPEDAYWKRGIEAAVRYFCHHRHLRVPFTYRMPESRTAAPAPEGGTEDQGVPPCTTAGFPLGQWIADNRRAHAAGRLADDRADQLDELGMVWSHVDVAWEEGLTAARGWAADHGHHLLAPADATYHGYRVGIFLKNARAAARRAERIEQRRAEGLPVESGRGALSQERRDSLEQIDPSWCPAWSVDWQRAFHLTRRHIEEGGTLPTEPGAVTRHGEDLGRWVRSQRHRWDGLSSGQQWMLRTVLGIEPADDSGEQPKPRTTHADRWTLNLTAATQYYEREGHLRVPRKHIETLTLPSGDGNAQEQHPVKLGTWISNQRSRAEALSAQRVEQLTALGMRWS</sequence>
<dbReference type="Pfam" id="PF03457">
    <property type="entry name" value="HA"/>
    <property type="match status" value="3"/>
</dbReference>
<dbReference type="SUPFAM" id="SSF52540">
    <property type="entry name" value="P-loop containing nucleoside triphosphate hydrolases"/>
    <property type="match status" value="1"/>
</dbReference>
<dbReference type="InterPro" id="IPR014001">
    <property type="entry name" value="Helicase_ATP-bd"/>
</dbReference>
<evidence type="ECO:0000259" key="3">
    <source>
        <dbReference type="PROSITE" id="PS51194"/>
    </source>
</evidence>
<dbReference type="SMART" id="SM00487">
    <property type="entry name" value="DEXDc"/>
    <property type="match status" value="1"/>
</dbReference>
<name>A0A388T5L7_9ACTN</name>
<dbReference type="PROSITE" id="PS51194">
    <property type="entry name" value="HELICASE_CTER"/>
    <property type="match status" value="1"/>
</dbReference>
<dbReference type="Pfam" id="PF04851">
    <property type="entry name" value="ResIII"/>
    <property type="match status" value="1"/>
</dbReference>
<dbReference type="GO" id="GO:0005829">
    <property type="term" value="C:cytosol"/>
    <property type="evidence" value="ECO:0007669"/>
    <property type="project" value="TreeGrafter"/>
</dbReference>
<dbReference type="CDD" id="cd18785">
    <property type="entry name" value="SF2_C"/>
    <property type="match status" value="1"/>
</dbReference>
<dbReference type="AlphaFoldDB" id="A0A388T5L7"/>
<dbReference type="Gene3D" id="6.10.140.530">
    <property type="match status" value="2"/>
</dbReference>
<dbReference type="GO" id="GO:0004386">
    <property type="term" value="F:helicase activity"/>
    <property type="evidence" value="ECO:0007669"/>
    <property type="project" value="UniProtKB-KW"/>
</dbReference>
<keyword evidence="4" id="KW-0067">ATP-binding</keyword>
<dbReference type="Gene3D" id="3.40.50.300">
    <property type="entry name" value="P-loop containing nucleotide triphosphate hydrolases"/>
    <property type="match status" value="2"/>
</dbReference>
<dbReference type="InterPro" id="IPR005114">
    <property type="entry name" value="Helicase_assoc"/>
</dbReference>
<dbReference type="InterPro" id="IPR050742">
    <property type="entry name" value="Helicase_Restrict-Modif_Enz"/>
</dbReference>
<feature type="domain" description="Helicase ATP-binding" evidence="2">
    <location>
        <begin position="22"/>
        <end position="187"/>
    </location>
</feature>
<dbReference type="GO" id="GO:0016787">
    <property type="term" value="F:hydrolase activity"/>
    <property type="evidence" value="ECO:0007669"/>
    <property type="project" value="InterPro"/>
</dbReference>
<feature type="compositionally biased region" description="Pro residues" evidence="1">
    <location>
        <begin position="449"/>
        <end position="460"/>
    </location>
</feature>
<dbReference type="GO" id="GO:0003677">
    <property type="term" value="F:DNA binding"/>
    <property type="evidence" value="ECO:0007669"/>
    <property type="project" value="InterPro"/>
</dbReference>
<keyword evidence="4" id="KW-0347">Helicase</keyword>
<dbReference type="PANTHER" id="PTHR47396:SF1">
    <property type="entry name" value="ATP-DEPENDENT HELICASE IRC3-RELATED"/>
    <property type="match status" value="1"/>
</dbReference>
<proteinExistence type="predicted"/>
<feature type="domain" description="Helicase C-terminal" evidence="3">
    <location>
        <begin position="262"/>
        <end position="441"/>
    </location>
</feature>
<dbReference type="SMART" id="SM00490">
    <property type="entry name" value="HELICc"/>
    <property type="match status" value="1"/>
</dbReference>
<evidence type="ECO:0000259" key="2">
    <source>
        <dbReference type="PROSITE" id="PS51192"/>
    </source>
</evidence>
<dbReference type="EMBL" id="BGZL01000019">
    <property type="protein sequence ID" value="GBQ03492.1"/>
    <property type="molecule type" value="Genomic_DNA"/>
</dbReference>
<reference evidence="4 5" key="1">
    <citation type="submission" date="2018-07" db="EMBL/GenBank/DDBJ databases">
        <title>Whole Genome Shotgun Sequence of Streptomyces spongiicola strain 531S.</title>
        <authorList>
            <person name="Dohra H."/>
            <person name="Kodani S."/>
        </authorList>
    </citation>
    <scope>NUCLEOTIDE SEQUENCE [LARGE SCALE GENOMIC DNA]</scope>
    <source>
        <strain evidence="4 5">531S</strain>
    </source>
</reference>
<feature type="region of interest" description="Disordered" evidence="1">
    <location>
        <begin position="445"/>
        <end position="473"/>
    </location>
</feature>
<dbReference type="PANTHER" id="PTHR47396">
    <property type="entry name" value="TYPE I RESTRICTION ENZYME ECOKI R PROTEIN"/>
    <property type="match status" value="1"/>
</dbReference>
<dbReference type="GO" id="GO:0005524">
    <property type="term" value="F:ATP binding"/>
    <property type="evidence" value="ECO:0007669"/>
    <property type="project" value="InterPro"/>
</dbReference>
<dbReference type="Pfam" id="PF00271">
    <property type="entry name" value="Helicase_C"/>
    <property type="match status" value="1"/>
</dbReference>
<dbReference type="PROSITE" id="PS51192">
    <property type="entry name" value="HELICASE_ATP_BIND_1"/>
    <property type="match status" value="1"/>
</dbReference>
<keyword evidence="4" id="KW-0547">Nucleotide-binding</keyword>
<dbReference type="InterPro" id="IPR027417">
    <property type="entry name" value="P-loop_NTPase"/>
</dbReference>
<keyword evidence="4" id="KW-0378">Hydrolase</keyword>
<accession>A0A388T5L7</accession>
<comment type="caution">
    <text evidence="4">The sequence shown here is derived from an EMBL/GenBank/DDBJ whole genome shotgun (WGS) entry which is preliminary data.</text>
</comment>
<dbReference type="InterPro" id="IPR001650">
    <property type="entry name" value="Helicase_C-like"/>
</dbReference>
<organism evidence="4 5">
    <name type="scientific">Streptomyces spongiicola</name>
    <dbReference type="NCBI Taxonomy" id="1690221"/>
    <lineage>
        <taxon>Bacteria</taxon>
        <taxon>Bacillati</taxon>
        <taxon>Actinomycetota</taxon>
        <taxon>Actinomycetes</taxon>
        <taxon>Kitasatosporales</taxon>
        <taxon>Streptomycetaceae</taxon>
        <taxon>Streptomyces</taxon>
    </lineage>
</organism>
<evidence type="ECO:0000313" key="4">
    <source>
        <dbReference type="EMBL" id="GBQ03492.1"/>
    </source>
</evidence>